<feature type="domain" description="EAL" evidence="1">
    <location>
        <begin position="1"/>
        <end position="210"/>
    </location>
</feature>
<dbReference type="InterPro" id="IPR001633">
    <property type="entry name" value="EAL_dom"/>
</dbReference>
<dbReference type="Gene3D" id="1.10.3210.10">
    <property type="entry name" value="Hypothetical protein af1432"/>
    <property type="match status" value="1"/>
</dbReference>
<dbReference type="CDD" id="cd01948">
    <property type="entry name" value="EAL"/>
    <property type="match status" value="1"/>
</dbReference>
<dbReference type="SUPFAM" id="SSF141868">
    <property type="entry name" value="EAL domain-like"/>
    <property type="match status" value="1"/>
</dbReference>
<dbReference type="PANTHER" id="PTHR33525:SF4">
    <property type="entry name" value="CYCLIC DI-GMP PHOSPHODIESTERASE CDGJ"/>
    <property type="match status" value="1"/>
</dbReference>
<dbReference type="PROSITE" id="PS50883">
    <property type="entry name" value="EAL"/>
    <property type="match status" value="1"/>
</dbReference>
<dbReference type="InterPro" id="IPR013976">
    <property type="entry name" value="HDOD"/>
</dbReference>
<sequence length="404" mass="43295">MQLRERFVRPSEETAPAVVVSRQPILDQCERIVGFELLTPAADDSREATATLLAHAFGDIGLPRLAGSRTVHVNVSRDFLLAARPLPLDPAGVVLEIEADQPADDVLLAVIREARNQGFRIALDHFRAETDALLDYADSVKLDVALMDEDAIDAAVNVARGLGLGVIAGGVESRDKYGFTRGLGVDFFQGQYFAEPVIVTGTSVPTYRFRALSMLAAGDATSFEQLERVISEDPGLSLKLVKLANSAFFGGRHRAGTIRQALMTLGSVAVRRWATMMVLAGVSDRPSHLLELGLLRARLCELVAARTPGAEAERGFTVGLFSVVDSLLGTRMPALLEDLPFDERTTLALGAHQGPEGRLLAGILAYESGDFDGCVQAGVSLVDIARAYGEALDWTDGALVQLTA</sequence>
<evidence type="ECO:0000313" key="4">
    <source>
        <dbReference type="Proteomes" id="UP001149140"/>
    </source>
</evidence>
<organism evidence="3 4">
    <name type="scientific">Solirubrobacter ginsenosidimutans</name>
    <dbReference type="NCBI Taxonomy" id="490573"/>
    <lineage>
        <taxon>Bacteria</taxon>
        <taxon>Bacillati</taxon>
        <taxon>Actinomycetota</taxon>
        <taxon>Thermoleophilia</taxon>
        <taxon>Solirubrobacterales</taxon>
        <taxon>Solirubrobacteraceae</taxon>
        <taxon>Solirubrobacter</taxon>
    </lineage>
</organism>
<proteinExistence type="predicted"/>
<dbReference type="SMART" id="SM00052">
    <property type="entry name" value="EAL"/>
    <property type="match status" value="1"/>
</dbReference>
<accession>A0A9X3S3E9</accession>
<evidence type="ECO:0000259" key="1">
    <source>
        <dbReference type="PROSITE" id="PS50883"/>
    </source>
</evidence>
<name>A0A9X3S3E9_9ACTN</name>
<keyword evidence="4" id="KW-1185">Reference proteome</keyword>
<dbReference type="InterPro" id="IPR052340">
    <property type="entry name" value="RNase_Y/CdgJ"/>
</dbReference>
<dbReference type="Pfam" id="PF00563">
    <property type="entry name" value="EAL"/>
    <property type="match status" value="1"/>
</dbReference>
<comment type="caution">
    <text evidence="3">The sequence shown here is derived from an EMBL/GenBank/DDBJ whole genome shotgun (WGS) entry which is preliminary data.</text>
</comment>
<evidence type="ECO:0000313" key="3">
    <source>
        <dbReference type="EMBL" id="MDA0159433.1"/>
    </source>
</evidence>
<dbReference type="AlphaFoldDB" id="A0A9X3S3E9"/>
<reference evidence="3" key="1">
    <citation type="submission" date="2022-10" db="EMBL/GenBank/DDBJ databases">
        <title>The WGS of Solirubrobacter ginsenosidimutans DSM 21036.</title>
        <authorList>
            <person name="Jiang Z."/>
        </authorList>
    </citation>
    <scope>NUCLEOTIDE SEQUENCE</scope>
    <source>
        <strain evidence="3">DSM 21036</strain>
    </source>
</reference>
<dbReference type="Proteomes" id="UP001149140">
    <property type="component" value="Unassembled WGS sequence"/>
</dbReference>
<dbReference type="PROSITE" id="PS51833">
    <property type="entry name" value="HDOD"/>
    <property type="match status" value="1"/>
</dbReference>
<dbReference type="PANTHER" id="PTHR33525">
    <property type="match status" value="1"/>
</dbReference>
<feature type="domain" description="HDOD" evidence="2">
    <location>
        <begin position="201"/>
        <end position="404"/>
    </location>
</feature>
<dbReference type="Pfam" id="PF08668">
    <property type="entry name" value="HDOD"/>
    <property type="match status" value="1"/>
</dbReference>
<dbReference type="InterPro" id="IPR014408">
    <property type="entry name" value="dGMP_Pdiesterase_EAL/HD-GYP"/>
</dbReference>
<dbReference type="SUPFAM" id="SSF109604">
    <property type="entry name" value="HD-domain/PDEase-like"/>
    <property type="match status" value="1"/>
</dbReference>
<dbReference type="PIRSF" id="PIRSF003180">
    <property type="entry name" value="DiGMPpdiest_YuxH"/>
    <property type="match status" value="1"/>
</dbReference>
<dbReference type="Gene3D" id="3.20.20.450">
    <property type="entry name" value="EAL domain"/>
    <property type="match status" value="1"/>
</dbReference>
<gene>
    <name evidence="3" type="ORF">OM076_04085</name>
</gene>
<evidence type="ECO:0000259" key="2">
    <source>
        <dbReference type="PROSITE" id="PS51833"/>
    </source>
</evidence>
<dbReference type="EMBL" id="JAPDOD010000002">
    <property type="protein sequence ID" value="MDA0159433.1"/>
    <property type="molecule type" value="Genomic_DNA"/>
</dbReference>
<dbReference type="InterPro" id="IPR035919">
    <property type="entry name" value="EAL_sf"/>
</dbReference>
<protein>
    <submittedName>
        <fullName evidence="3">HDOD domain-containing protein</fullName>
    </submittedName>
</protein>